<dbReference type="InterPro" id="IPR011990">
    <property type="entry name" value="TPR-like_helical_dom_sf"/>
</dbReference>
<keyword evidence="3" id="KW-0862">Zinc</keyword>
<keyword evidence="8" id="KW-1185">Reference proteome</keyword>
<dbReference type="EMBL" id="MCOG01000145">
    <property type="protein sequence ID" value="ORY36973.1"/>
    <property type="molecule type" value="Genomic_DNA"/>
</dbReference>
<evidence type="ECO:0000256" key="2">
    <source>
        <dbReference type="ARBA" id="ARBA00022771"/>
    </source>
</evidence>
<dbReference type="AlphaFoldDB" id="A0A1Y2BQG3"/>
<dbReference type="GO" id="GO:0008270">
    <property type="term" value="F:zinc ion binding"/>
    <property type="evidence" value="ECO:0007669"/>
    <property type="project" value="UniProtKB-KW"/>
</dbReference>
<evidence type="ECO:0000256" key="5">
    <source>
        <dbReference type="PROSITE-ProRule" id="PRU00339"/>
    </source>
</evidence>
<dbReference type="InterPro" id="IPR019734">
    <property type="entry name" value="TPR_rpt"/>
</dbReference>
<protein>
    <recommendedName>
        <fullName evidence="6">MYND-type domain-containing protein</fullName>
    </recommendedName>
</protein>
<gene>
    <name evidence="7" type="ORF">LY90DRAFT_672944</name>
</gene>
<dbReference type="SUPFAM" id="SSF48452">
    <property type="entry name" value="TPR-like"/>
    <property type="match status" value="1"/>
</dbReference>
<proteinExistence type="predicted"/>
<evidence type="ECO:0000259" key="6">
    <source>
        <dbReference type="PROSITE" id="PS50865"/>
    </source>
</evidence>
<dbReference type="Pfam" id="PF01753">
    <property type="entry name" value="zf-MYND"/>
    <property type="match status" value="1"/>
</dbReference>
<dbReference type="InterPro" id="IPR002893">
    <property type="entry name" value="Znf_MYND"/>
</dbReference>
<evidence type="ECO:0000313" key="7">
    <source>
        <dbReference type="EMBL" id="ORY36973.1"/>
    </source>
</evidence>
<dbReference type="PROSITE" id="PS50865">
    <property type="entry name" value="ZF_MYND_2"/>
    <property type="match status" value="1"/>
</dbReference>
<keyword evidence="2 4" id="KW-0863">Zinc-finger</keyword>
<feature type="repeat" description="TPR" evidence="5">
    <location>
        <begin position="158"/>
        <end position="191"/>
    </location>
</feature>
<evidence type="ECO:0000256" key="1">
    <source>
        <dbReference type="ARBA" id="ARBA00022723"/>
    </source>
</evidence>
<comment type="caution">
    <text evidence="7">The sequence shown here is derived from an EMBL/GenBank/DDBJ whole genome shotgun (WGS) entry which is preliminary data.</text>
</comment>
<feature type="domain" description="MYND-type" evidence="6">
    <location>
        <begin position="320"/>
        <end position="358"/>
    </location>
</feature>
<organism evidence="7 8">
    <name type="scientific">Neocallimastix californiae</name>
    <dbReference type="NCBI Taxonomy" id="1754190"/>
    <lineage>
        <taxon>Eukaryota</taxon>
        <taxon>Fungi</taxon>
        <taxon>Fungi incertae sedis</taxon>
        <taxon>Chytridiomycota</taxon>
        <taxon>Chytridiomycota incertae sedis</taxon>
        <taxon>Neocallimastigomycetes</taxon>
        <taxon>Neocallimastigales</taxon>
        <taxon>Neocallimastigaceae</taxon>
        <taxon>Neocallimastix</taxon>
    </lineage>
</organism>
<dbReference type="Gene3D" id="6.10.140.2220">
    <property type="match status" value="1"/>
</dbReference>
<dbReference type="SMART" id="SM00028">
    <property type="entry name" value="TPR"/>
    <property type="match status" value="1"/>
</dbReference>
<dbReference type="Gene3D" id="1.25.40.10">
    <property type="entry name" value="Tetratricopeptide repeat domain"/>
    <property type="match status" value="1"/>
</dbReference>
<evidence type="ECO:0000256" key="3">
    <source>
        <dbReference type="ARBA" id="ARBA00022833"/>
    </source>
</evidence>
<keyword evidence="1" id="KW-0479">Metal-binding</keyword>
<name>A0A1Y2BQG3_9FUNG</name>
<keyword evidence="5" id="KW-0802">TPR repeat</keyword>
<dbReference type="PROSITE" id="PS50005">
    <property type="entry name" value="TPR"/>
    <property type="match status" value="1"/>
</dbReference>
<evidence type="ECO:0000256" key="4">
    <source>
        <dbReference type="PROSITE-ProRule" id="PRU00134"/>
    </source>
</evidence>
<dbReference type="SUPFAM" id="SSF144232">
    <property type="entry name" value="HIT/MYND zinc finger-like"/>
    <property type="match status" value="1"/>
</dbReference>
<reference evidence="7 8" key="1">
    <citation type="submission" date="2016-08" db="EMBL/GenBank/DDBJ databases">
        <title>A Parts List for Fungal Cellulosomes Revealed by Comparative Genomics.</title>
        <authorList>
            <consortium name="DOE Joint Genome Institute"/>
            <person name="Haitjema C.H."/>
            <person name="Gilmore S.P."/>
            <person name="Henske J.K."/>
            <person name="Solomon K.V."/>
            <person name="De Groot R."/>
            <person name="Kuo A."/>
            <person name="Mondo S.J."/>
            <person name="Salamov A.A."/>
            <person name="Labutti K."/>
            <person name="Zhao Z."/>
            <person name="Chiniquy J."/>
            <person name="Barry K."/>
            <person name="Brewer H.M."/>
            <person name="Purvine S.O."/>
            <person name="Wright A.T."/>
            <person name="Boxma B."/>
            <person name="Van Alen T."/>
            <person name="Hackstein J.H."/>
            <person name="Baker S.E."/>
            <person name="Grigoriev I.V."/>
            <person name="O'Malley M.A."/>
        </authorList>
    </citation>
    <scope>NUCLEOTIDE SEQUENCE [LARGE SCALE GENOMIC DNA]</scope>
    <source>
        <strain evidence="7 8">G1</strain>
    </source>
</reference>
<evidence type="ECO:0000313" key="8">
    <source>
        <dbReference type="Proteomes" id="UP000193920"/>
    </source>
</evidence>
<dbReference type="Proteomes" id="UP000193920">
    <property type="component" value="Unassembled WGS sequence"/>
</dbReference>
<dbReference type="OrthoDB" id="2112002at2759"/>
<dbReference type="STRING" id="1754190.A0A1Y2BQG3"/>
<sequence length="365" mass="41748">MKQRLIYPENILDQKTGEQFAEASRMFEEANVALAAATTDDSYAPAVLAFASGYLLQPRIVDIERGIFSSPKGAILRSILLDKERRENLYKTEDENFNHTVKIAAHILIAFEEFSHLNSLASIPKNLLGKIGVQTGERIITSAVKAWDDVIAIEGENSLFWYMKGEVLAIIGRPEDAIICFKKGLEINPVDYRSAFGYAINSPTFTLKQKVIEETINALNIYIENAPICDENMYHACFYKMMLITGKKLNTDTWKKFLDENPGLLDTVVELWKKGFKALCILERWFPSRIDYQLYKKTILMMEELWKEGLIKDLEGVHVCDFCGKDNGKLMKCKACNVSLYCSKEDQEKHWPKHKHICKKLQAQI</sequence>
<accession>A0A1Y2BQG3</accession>